<organism evidence="2 3">
    <name type="scientific">Corynebacterium pollutisoli</name>
    <dbReference type="NCBI Taxonomy" id="1610489"/>
    <lineage>
        <taxon>Bacteria</taxon>
        <taxon>Bacillati</taxon>
        <taxon>Actinomycetota</taxon>
        <taxon>Actinomycetes</taxon>
        <taxon>Mycobacteriales</taxon>
        <taxon>Corynebacteriaceae</taxon>
        <taxon>Corynebacterium</taxon>
    </lineage>
</organism>
<keyword evidence="3" id="KW-1185">Reference proteome</keyword>
<proteinExistence type="predicted"/>
<evidence type="ECO:0000259" key="1">
    <source>
        <dbReference type="Pfam" id="PF04326"/>
    </source>
</evidence>
<keyword evidence="2" id="KW-0547">Nucleotide-binding</keyword>
<feature type="domain" description="Schlafen AlbA-2" evidence="1">
    <location>
        <begin position="22"/>
        <end position="133"/>
    </location>
</feature>
<gene>
    <name evidence="2" type="ORF">SAMN06295981_1086</name>
</gene>
<dbReference type="AlphaFoldDB" id="A0A1X7IZJ2"/>
<dbReference type="EMBL" id="FXAR01000003">
    <property type="protein sequence ID" value="SMG20434.1"/>
    <property type="molecule type" value="Genomic_DNA"/>
</dbReference>
<accession>A0A1X7IZJ2</accession>
<evidence type="ECO:0000313" key="2">
    <source>
        <dbReference type="EMBL" id="SMG20434.1"/>
    </source>
</evidence>
<dbReference type="PANTHER" id="PTHR30595">
    <property type="entry name" value="GLPR-RELATED TRANSCRIPTIONAL REPRESSOR"/>
    <property type="match status" value="1"/>
</dbReference>
<reference evidence="3" key="1">
    <citation type="submission" date="2017-04" db="EMBL/GenBank/DDBJ databases">
        <authorList>
            <person name="Varghese N."/>
            <person name="Submissions S."/>
        </authorList>
    </citation>
    <scope>NUCLEOTIDE SEQUENCE [LARGE SCALE GENOMIC DNA]</scope>
    <source>
        <strain evidence="3">VDS</strain>
    </source>
</reference>
<dbReference type="Pfam" id="PF13749">
    <property type="entry name" value="HATPase_c_4"/>
    <property type="match status" value="1"/>
</dbReference>
<protein>
    <submittedName>
        <fullName evidence="2">ATP-dependent DNA helicase RecG</fullName>
    </submittedName>
</protein>
<dbReference type="STRING" id="1610489.SAMN06295981_1086"/>
<evidence type="ECO:0000313" key="3">
    <source>
        <dbReference type="Proteomes" id="UP000193309"/>
    </source>
</evidence>
<dbReference type="Gene3D" id="3.30.950.30">
    <property type="entry name" value="Schlafen, AAA domain"/>
    <property type="match status" value="1"/>
</dbReference>
<keyword evidence="2" id="KW-0347">Helicase</keyword>
<dbReference type="InterPro" id="IPR007421">
    <property type="entry name" value="Schlafen_AlbA_2_dom"/>
</dbReference>
<dbReference type="InterPro" id="IPR038461">
    <property type="entry name" value="Schlafen_AlbA_2_dom_sf"/>
</dbReference>
<dbReference type="PANTHER" id="PTHR30595:SF6">
    <property type="entry name" value="SCHLAFEN ALBA-2 DOMAIN-CONTAINING PROTEIN"/>
    <property type="match status" value="1"/>
</dbReference>
<dbReference type="Gene3D" id="3.30.565.60">
    <property type="match status" value="1"/>
</dbReference>
<keyword evidence="2" id="KW-0378">Hydrolase</keyword>
<dbReference type="GO" id="GO:0004386">
    <property type="term" value="F:helicase activity"/>
    <property type="evidence" value="ECO:0007669"/>
    <property type="project" value="UniProtKB-KW"/>
</dbReference>
<sequence>MNEESGRAILRDLRRFGGDTTLVECKKAAGGVPDNLASTICAFANMPSKGLILLGIDERSNFAMTGVGDPAKMMQAVADQTRGAVEPAPPLEFSDLKLDGKAVVAVQVTPLSPLEKPARYRGEAYLRYADGDYVVNANELRMIQVEALHSQERVSYDQGTVEGTSVVDLDHDLLADLLKSARNSSRRLKHVDNDEQVLRLIGVINDGGDLTLAGLYALGYFPQGRQPALAATAAARVPRDDSGVRNRNLTHFDGPLPVMLEDIVEWVRQNTSSERVYQASGHMVNRPEFPPSAIRELVANALVHRDLGPDTVGLGKRVEVRVTDDELIVTSPGGLRGVSQRQLESPNELHRVPVNQRLYEIVKLVQTSEGNPVIEGEGGGLREVFAATRDADLPRPRLIDTGVQFTVKLSRLPYFSPEDERWLKEQTAESLTHMQKAVLVGLRDGESWSLSRMIREFSPLTLTEARAQIEDLQEHLPLEVTEDGAVELESPGPVDDNVGPDLRSLGKNVPLIASFLQSVAEASINEIVQNVNLSVGQVHYGLRPLREHGFVEMVGAQGAKTTTYRWRRPT</sequence>
<dbReference type="RefSeq" id="WP_240309148.1">
    <property type="nucleotide sequence ID" value="NZ_FXAR01000003.1"/>
</dbReference>
<dbReference type="InterPro" id="IPR038475">
    <property type="entry name" value="RecG_C_sf"/>
</dbReference>
<keyword evidence="2" id="KW-0067">ATP-binding</keyword>
<dbReference type="Proteomes" id="UP000193309">
    <property type="component" value="Unassembled WGS sequence"/>
</dbReference>
<dbReference type="Pfam" id="PF04326">
    <property type="entry name" value="SLFN_AlbA_2"/>
    <property type="match status" value="1"/>
</dbReference>
<name>A0A1X7IZJ2_9CORY</name>